<dbReference type="EMBL" id="JAAGMS010000084">
    <property type="protein sequence ID" value="NEB97981.1"/>
    <property type="molecule type" value="Genomic_DNA"/>
</dbReference>
<keyword evidence="1" id="KW-0472">Membrane</keyword>
<proteinExistence type="predicted"/>
<dbReference type="RefSeq" id="WP_164217024.1">
    <property type="nucleotide sequence ID" value="NZ_JAAGMS010000084.1"/>
</dbReference>
<protein>
    <submittedName>
        <fullName evidence="2">Uncharacterized protein</fullName>
    </submittedName>
</protein>
<sequence length="89" mass="9339">MFIPALGGLSILDAHLFATLARETDSRKKAMIPLAVLAACVINGDTVTGVLRQATWLVVVLIVLIAVQAITAHLPHPRVKSSSSPDISG</sequence>
<dbReference type="Proteomes" id="UP000470951">
    <property type="component" value="Unassembled WGS sequence"/>
</dbReference>
<reference evidence="2 3" key="1">
    <citation type="submission" date="2020-01" db="EMBL/GenBank/DDBJ databases">
        <title>Insect and environment-associated Actinomycetes.</title>
        <authorList>
            <person name="Currrie C."/>
            <person name="Chevrette M."/>
            <person name="Carlson C."/>
            <person name="Stubbendieck R."/>
            <person name="Wendt-Pienkowski E."/>
        </authorList>
    </citation>
    <scope>NUCLEOTIDE SEQUENCE [LARGE SCALE GENOMIC DNA]</scope>
    <source>
        <strain evidence="2 3">SID7903</strain>
    </source>
</reference>
<comment type="caution">
    <text evidence="2">The sequence shown here is derived from an EMBL/GenBank/DDBJ whole genome shotgun (WGS) entry which is preliminary data.</text>
</comment>
<organism evidence="2 3">
    <name type="scientific">Streptomyces anulatus</name>
    <name type="common">Streptomyces chrysomallus</name>
    <dbReference type="NCBI Taxonomy" id="1892"/>
    <lineage>
        <taxon>Bacteria</taxon>
        <taxon>Bacillati</taxon>
        <taxon>Actinomycetota</taxon>
        <taxon>Actinomycetes</taxon>
        <taxon>Kitasatosporales</taxon>
        <taxon>Streptomycetaceae</taxon>
        <taxon>Streptomyces</taxon>
    </lineage>
</organism>
<dbReference type="AlphaFoldDB" id="A0A7K3R7J3"/>
<evidence type="ECO:0000256" key="1">
    <source>
        <dbReference type="SAM" id="Phobius"/>
    </source>
</evidence>
<evidence type="ECO:0000313" key="2">
    <source>
        <dbReference type="EMBL" id="NEB97981.1"/>
    </source>
</evidence>
<keyword evidence="1" id="KW-1133">Transmembrane helix</keyword>
<feature type="transmembrane region" description="Helical" evidence="1">
    <location>
        <begin position="30"/>
        <end position="48"/>
    </location>
</feature>
<feature type="transmembrane region" description="Helical" evidence="1">
    <location>
        <begin position="54"/>
        <end position="74"/>
    </location>
</feature>
<gene>
    <name evidence="2" type="ORF">G3I58_08265</name>
</gene>
<keyword evidence="1" id="KW-0812">Transmembrane</keyword>
<evidence type="ECO:0000313" key="3">
    <source>
        <dbReference type="Proteomes" id="UP000470951"/>
    </source>
</evidence>
<accession>A0A7K3R7J3</accession>
<name>A0A7K3R7J3_STRAQ</name>